<comment type="caution">
    <text evidence="1">The sequence shown here is derived from an EMBL/GenBank/DDBJ whole genome shotgun (WGS) entry which is preliminary data.</text>
</comment>
<dbReference type="Pfam" id="PF14390">
    <property type="entry name" value="DUF4420"/>
    <property type="match status" value="1"/>
</dbReference>
<organism evidence="1 2">
    <name type="scientific">Qipengyuania aquimaris</name>
    <dbReference type="NCBI Taxonomy" id="255984"/>
    <lineage>
        <taxon>Bacteria</taxon>
        <taxon>Pseudomonadati</taxon>
        <taxon>Pseudomonadota</taxon>
        <taxon>Alphaproteobacteria</taxon>
        <taxon>Sphingomonadales</taxon>
        <taxon>Erythrobacteraceae</taxon>
        <taxon>Qipengyuania</taxon>
    </lineage>
</organism>
<dbReference type="RefSeq" id="WP_222405478.1">
    <property type="nucleotide sequence ID" value="NZ_JAHVKP010000001.1"/>
</dbReference>
<accession>A0A9Q3S2K8</accession>
<dbReference type="EMBL" id="JAHVKP010000001">
    <property type="protein sequence ID" value="MBY6218772.1"/>
    <property type="molecule type" value="Genomic_DNA"/>
</dbReference>
<evidence type="ECO:0000313" key="2">
    <source>
        <dbReference type="Proteomes" id="UP000824927"/>
    </source>
</evidence>
<reference evidence="1" key="1">
    <citation type="submission" date="2021-06" db="EMBL/GenBank/DDBJ databases">
        <title>50 bacteria genomes isolated from Dapeng, Shenzhen, China.</title>
        <authorList>
            <person name="Zheng W."/>
            <person name="Yu S."/>
            <person name="Huang Y."/>
        </authorList>
    </citation>
    <scope>NUCLEOTIDE SEQUENCE</scope>
    <source>
        <strain evidence="1">DP4N28-2</strain>
    </source>
</reference>
<gene>
    <name evidence="1" type="ORF">KUV31_10525</name>
</gene>
<dbReference type="Proteomes" id="UP000824927">
    <property type="component" value="Unassembled WGS sequence"/>
</dbReference>
<sequence>MLFEIYTRLANNFPSGCPILFGEELASQTGIWIAIDADAYPSLLFSSKPSDTRNDIELRFISVDFARRCEIVVDDRKSASGTYTIVRLEENEPDVVRVFLRLLEETFCRDEHSTLDSREIGDRILQLANLFRQLANSPKDVIGLWGELLIISQADSPEAAVQSWCLDQQAKYDFVCDDFVLEAKTTLRPTRTHRFSMDQLRPHGALELYIASVQVVEAHGGTATTDLMDSILETIADQDLRKSFLTACLLKGGEDIYRSPVRLRLLSSQSGIAYFAAEDIPVPYVDESSPIANVRFDVCLDGLQQQKGPALARLANLSNQALGQ</sequence>
<protein>
    <submittedName>
        <fullName evidence="1">PD-(D/E)XK motif protein</fullName>
    </submittedName>
</protein>
<proteinExistence type="predicted"/>
<evidence type="ECO:0000313" key="1">
    <source>
        <dbReference type="EMBL" id="MBY6218772.1"/>
    </source>
</evidence>
<dbReference type="InterPro" id="IPR025534">
    <property type="entry name" value="DUF4420"/>
</dbReference>
<dbReference type="AlphaFoldDB" id="A0A9Q3S2K8"/>
<name>A0A9Q3S2K8_9SPHN</name>